<dbReference type="EMBL" id="PGCI01000617">
    <property type="protein sequence ID" value="PLW24060.1"/>
    <property type="molecule type" value="Genomic_DNA"/>
</dbReference>
<reference evidence="2 3" key="1">
    <citation type="submission" date="2017-11" db="EMBL/GenBank/DDBJ databases">
        <title>De novo assembly and phasing of dikaryotic genomes from two isolates of Puccinia coronata f. sp. avenae, the causal agent of oat crown rust.</title>
        <authorList>
            <person name="Miller M.E."/>
            <person name="Zhang Y."/>
            <person name="Omidvar V."/>
            <person name="Sperschneider J."/>
            <person name="Schwessinger B."/>
            <person name="Raley C."/>
            <person name="Palmer J.M."/>
            <person name="Garnica D."/>
            <person name="Upadhyaya N."/>
            <person name="Rathjen J."/>
            <person name="Taylor J.M."/>
            <person name="Park R.F."/>
            <person name="Dodds P.N."/>
            <person name="Hirsch C.D."/>
            <person name="Kianian S.F."/>
            <person name="Figueroa M."/>
        </authorList>
    </citation>
    <scope>NUCLEOTIDE SEQUENCE [LARGE SCALE GENOMIC DNA]</scope>
    <source>
        <strain evidence="2">12SD80</strain>
    </source>
</reference>
<proteinExistence type="predicted"/>
<name>A0A2N5TEY4_9BASI</name>
<dbReference type="AlphaFoldDB" id="A0A2N5TEY4"/>
<organism evidence="2 3">
    <name type="scientific">Puccinia coronata f. sp. avenae</name>
    <dbReference type="NCBI Taxonomy" id="200324"/>
    <lineage>
        <taxon>Eukaryota</taxon>
        <taxon>Fungi</taxon>
        <taxon>Dikarya</taxon>
        <taxon>Basidiomycota</taxon>
        <taxon>Pucciniomycotina</taxon>
        <taxon>Pucciniomycetes</taxon>
        <taxon>Pucciniales</taxon>
        <taxon>Pucciniaceae</taxon>
        <taxon>Puccinia</taxon>
    </lineage>
</organism>
<feature type="region of interest" description="Disordered" evidence="1">
    <location>
        <begin position="14"/>
        <end position="47"/>
    </location>
</feature>
<evidence type="ECO:0000313" key="2">
    <source>
        <dbReference type="EMBL" id="PLW24060.1"/>
    </source>
</evidence>
<dbReference type="Proteomes" id="UP000235392">
    <property type="component" value="Unassembled WGS sequence"/>
</dbReference>
<sequence length="182" mass="20663">MKLSHLASIFEPPTAKTWRPTNRSPVNARAGPSSSNNTALRPSNLHHDYWSTQPHPSLVLPARNVRYKVNTSLSPEELESIQHRSSQWQKSKVAAKGGYKIVSRVWVCVDSEEYMLEEVGGHTLTERFEPDSPTHVAVLSLLHAMSIYKLRSCHVWNMPATEWSSAGRELCMEPRRIKPRPL</sequence>
<comment type="caution">
    <text evidence="2">The sequence shown here is derived from an EMBL/GenBank/DDBJ whole genome shotgun (WGS) entry which is preliminary data.</text>
</comment>
<evidence type="ECO:0000313" key="3">
    <source>
        <dbReference type="Proteomes" id="UP000235392"/>
    </source>
</evidence>
<protein>
    <submittedName>
        <fullName evidence="2">Uncharacterized protein</fullName>
    </submittedName>
</protein>
<feature type="compositionally biased region" description="Polar residues" evidence="1">
    <location>
        <begin position="32"/>
        <end position="41"/>
    </location>
</feature>
<accession>A0A2N5TEY4</accession>
<gene>
    <name evidence="2" type="ORF">PCASD_14496</name>
</gene>
<evidence type="ECO:0000256" key="1">
    <source>
        <dbReference type="SAM" id="MobiDB-lite"/>
    </source>
</evidence>